<evidence type="ECO:0000256" key="2">
    <source>
        <dbReference type="ARBA" id="ARBA00023315"/>
    </source>
</evidence>
<dbReference type="InterPro" id="IPR051556">
    <property type="entry name" value="N-term/lysine_N-AcTrnsfr"/>
</dbReference>
<name>A0ABT3PHP8_9BACT</name>
<reference evidence="4 5" key="1">
    <citation type="submission" date="2021-03" db="EMBL/GenBank/DDBJ databases">
        <title>Aliifodinibius sp. nov., a new bacterium isolated from saline soil.</title>
        <authorList>
            <person name="Galisteo C."/>
            <person name="De La Haba R."/>
            <person name="Sanchez-Porro C."/>
            <person name="Ventosa A."/>
        </authorList>
    </citation>
    <scope>NUCLEOTIDE SEQUENCE [LARGE SCALE GENOMIC DNA]</scope>
    <source>
        <strain evidence="4 5">1BSP15-2V2</strain>
    </source>
</reference>
<dbReference type="Gene3D" id="3.40.630.30">
    <property type="match status" value="1"/>
</dbReference>
<keyword evidence="1" id="KW-0808">Transferase</keyword>
<dbReference type="PROSITE" id="PS51186">
    <property type="entry name" value="GNAT"/>
    <property type="match status" value="1"/>
</dbReference>
<dbReference type="PANTHER" id="PTHR42919">
    <property type="entry name" value="N-ALPHA-ACETYLTRANSFERASE"/>
    <property type="match status" value="1"/>
</dbReference>
<evidence type="ECO:0000256" key="1">
    <source>
        <dbReference type="ARBA" id="ARBA00022679"/>
    </source>
</evidence>
<protein>
    <submittedName>
        <fullName evidence="4">GNAT family N-acetyltransferase</fullName>
    </submittedName>
</protein>
<dbReference type="InterPro" id="IPR016181">
    <property type="entry name" value="Acyl_CoA_acyltransferase"/>
</dbReference>
<dbReference type="SUPFAM" id="SSF55729">
    <property type="entry name" value="Acyl-CoA N-acyltransferases (Nat)"/>
    <property type="match status" value="1"/>
</dbReference>
<comment type="caution">
    <text evidence="4">The sequence shown here is derived from an EMBL/GenBank/DDBJ whole genome shotgun (WGS) entry which is preliminary data.</text>
</comment>
<dbReference type="CDD" id="cd04301">
    <property type="entry name" value="NAT_SF"/>
    <property type="match status" value="1"/>
</dbReference>
<keyword evidence="2" id="KW-0012">Acyltransferase</keyword>
<evidence type="ECO:0000313" key="4">
    <source>
        <dbReference type="EMBL" id="MCW9705454.1"/>
    </source>
</evidence>
<organism evidence="4 5">
    <name type="scientific">Fodinibius salsisoli</name>
    <dbReference type="NCBI Taxonomy" id="2820877"/>
    <lineage>
        <taxon>Bacteria</taxon>
        <taxon>Pseudomonadati</taxon>
        <taxon>Balneolota</taxon>
        <taxon>Balneolia</taxon>
        <taxon>Balneolales</taxon>
        <taxon>Balneolaceae</taxon>
        <taxon>Fodinibius</taxon>
    </lineage>
</organism>
<sequence length="172" mass="20000">MDLDFKTCTLSDVELLSEVAKETFHETFADTNSSETMNAYLESSFNKEQLKKEIRNHNSLFLFLYSNGELAGYLKVNEKDAQTEFQEKDGLEIERIYLRKEFQGQGLGSSLLEKAISIATDRNKKYVWLGVWEHNEKAISFYEHKGFAKTGSHTFLMGEEQQIDYIMRKELN</sequence>
<evidence type="ECO:0000313" key="5">
    <source>
        <dbReference type="Proteomes" id="UP001207918"/>
    </source>
</evidence>
<proteinExistence type="predicted"/>
<dbReference type="InterPro" id="IPR000182">
    <property type="entry name" value="GNAT_dom"/>
</dbReference>
<keyword evidence="5" id="KW-1185">Reference proteome</keyword>
<dbReference type="EMBL" id="JAGGJA010000001">
    <property type="protein sequence ID" value="MCW9705454.1"/>
    <property type="molecule type" value="Genomic_DNA"/>
</dbReference>
<dbReference type="PANTHER" id="PTHR42919:SF8">
    <property type="entry name" value="N-ALPHA-ACETYLTRANSFERASE 50"/>
    <property type="match status" value="1"/>
</dbReference>
<dbReference type="Proteomes" id="UP001207918">
    <property type="component" value="Unassembled WGS sequence"/>
</dbReference>
<accession>A0ABT3PHP8</accession>
<feature type="domain" description="N-acetyltransferase" evidence="3">
    <location>
        <begin position="3"/>
        <end position="172"/>
    </location>
</feature>
<dbReference type="Pfam" id="PF00583">
    <property type="entry name" value="Acetyltransf_1"/>
    <property type="match status" value="1"/>
</dbReference>
<evidence type="ECO:0000259" key="3">
    <source>
        <dbReference type="PROSITE" id="PS51186"/>
    </source>
</evidence>
<dbReference type="RefSeq" id="WP_265764117.1">
    <property type="nucleotide sequence ID" value="NZ_JAGGJA010000001.1"/>
</dbReference>
<gene>
    <name evidence="4" type="ORF">J6I44_01245</name>
</gene>